<gene>
    <name evidence="2" type="ORF">UFOPK2275_00932</name>
</gene>
<name>A0A6J6M742_9ZZZZ</name>
<dbReference type="EMBL" id="CAEZWQ010000117">
    <property type="protein sequence ID" value="CAB4668555.1"/>
    <property type="molecule type" value="Genomic_DNA"/>
</dbReference>
<evidence type="ECO:0000256" key="1">
    <source>
        <dbReference type="SAM" id="MobiDB-lite"/>
    </source>
</evidence>
<protein>
    <submittedName>
        <fullName evidence="2">Unannotated protein</fullName>
    </submittedName>
</protein>
<organism evidence="2">
    <name type="scientific">freshwater metagenome</name>
    <dbReference type="NCBI Taxonomy" id="449393"/>
    <lineage>
        <taxon>unclassified sequences</taxon>
        <taxon>metagenomes</taxon>
        <taxon>ecological metagenomes</taxon>
    </lineage>
</organism>
<sequence length="53" mass="5873">MRGILRNKDLSDEEKRENLVKAFHSTIKAKLPGHGINDPSFIQPTRPMSAIGG</sequence>
<evidence type="ECO:0000313" key="2">
    <source>
        <dbReference type="EMBL" id="CAB4668555.1"/>
    </source>
</evidence>
<proteinExistence type="predicted"/>
<dbReference type="AlphaFoldDB" id="A0A6J6M742"/>
<reference evidence="2" key="1">
    <citation type="submission" date="2020-05" db="EMBL/GenBank/DDBJ databases">
        <authorList>
            <person name="Chiriac C."/>
            <person name="Salcher M."/>
            <person name="Ghai R."/>
            <person name="Kavagutti S V."/>
        </authorList>
    </citation>
    <scope>NUCLEOTIDE SEQUENCE</scope>
</reference>
<accession>A0A6J6M742</accession>
<feature type="region of interest" description="Disordered" evidence="1">
    <location>
        <begin position="31"/>
        <end position="53"/>
    </location>
</feature>